<evidence type="ECO:0000256" key="4">
    <source>
        <dbReference type="ARBA" id="ARBA00012745"/>
    </source>
</evidence>
<evidence type="ECO:0000313" key="14">
    <source>
        <dbReference type="Proteomes" id="UP001239909"/>
    </source>
</evidence>
<evidence type="ECO:0000256" key="5">
    <source>
        <dbReference type="ARBA" id="ARBA00022516"/>
    </source>
</evidence>
<keyword evidence="8 12" id="KW-0378">Hydrolase</keyword>
<comment type="similarity">
    <text evidence="12">Belongs to the LpxC family.</text>
</comment>
<gene>
    <name evidence="12 13" type="primary">lpxC</name>
    <name evidence="13" type="ORF">LNKW23_24970</name>
</gene>
<dbReference type="InterPro" id="IPR020568">
    <property type="entry name" value="Ribosomal_Su5_D2-typ_SF"/>
</dbReference>
<evidence type="ECO:0000256" key="7">
    <source>
        <dbReference type="ARBA" id="ARBA00022723"/>
    </source>
</evidence>
<keyword evidence="9 12" id="KW-0862">Zinc</keyword>
<evidence type="ECO:0000256" key="9">
    <source>
        <dbReference type="ARBA" id="ARBA00022833"/>
    </source>
</evidence>
<dbReference type="HAMAP" id="MF_00388">
    <property type="entry name" value="LpxC"/>
    <property type="match status" value="1"/>
</dbReference>
<dbReference type="PANTHER" id="PTHR33694:SF1">
    <property type="entry name" value="UDP-3-O-ACYL-N-ACETYLGLUCOSAMINE DEACETYLASE 1, MITOCHONDRIAL-RELATED"/>
    <property type="match status" value="1"/>
</dbReference>
<dbReference type="SUPFAM" id="SSF54211">
    <property type="entry name" value="Ribosomal protein S5 domain 2-like"/>
    <property type="match status" value="2"/>
</dbReference>
<sequence length="307" mass="32561">MRRTVKSAIEFEGVGLHSGATVRARIRPCHVGGGLRFRRIDVAQGEGDIPARYDLVTDTRLCTKLTNAAGVSLGTVEHVMAALAGSGVTDALIEVDGPEMPIMDGSSAPFVAGLLETGFMRVPAVPRAIRILRPVRVEDGDRSAALLPAPQLKLRFTIDFPEPAIGTQRLVLGLSGDAFVSELAECRTFCRAGEVEALRRMGLARGGSLANAIVVDGGRVLNPEGLRRADEFVRHKMLDAVGDLALAGAPIIGAYEGVRAGHEMTNRLLHALFAAQDAWEWTRPLPGQLPAASGARLPAMPLEAVAV</sequence>
<evidence type="ECO:0000256" key="12">
    <source>
        <dbReference type="HAMAP-Rule" id="MF_00388"/>
    </source>
</evidence>
<evidence type="ECO:0000256" key="8">
    <source>
        <dbReference type="ARBA" id="ARBA00022801"/>
    </source>
</evidence>
<dbReference type="Gene3D" id="3.30.1700.10">
    <property type="entry name" value="lpxc deacetylase, domain 2"/>
    <property type="match status" value="1"/>
</dbReference>
<evidence type="ECO:0000313" key="13">
    <source>
        <dbReference type="EMBL" id="GMG83284.1"/>
    </source>
</evidence>
<accession>A0ABQ6LJ49</accession>
<name>A0ABQ6LJ49_9RHOB</name>
<keyword evidence="5 12" id="KW-0444">Lipid biosynthesis</keyword>
<organism evidence="13 14">
    <name type="scientific">Paralimibaculum aggregatum</name>
    <dbReference type="NCBI Taxonomy" id="3036245"/>
    <lineage>
        <taxon>Bacteria</taxon>
        <taxon>Pseudomonadati</taxon>
        <taxon>Pseudomonadota</taxon>
        <taxon>Alphaproteobacteria</taxon>
        <taxon>Rhodobacterales</taxon>
        <taxon>Paracoccaceae</taxon>
        <taxon>Paralimibaculum</taxon>
    </lineage>
</organism>
<comment type="catalytic activity">
    <reaction evidence="11 12">
        <text>a UDP-3-O-[(3R)-3-hydroxyacyl]-N-acetyl-alpha-D-glucosamine + H2O = a UDP-3-O-[(3R)-3-hydroxyacyl]-alpha-D-glucosamine + acetate</text>
        <dbReference type="Rhea" id="RHEA:67816"/>
        <dbReference type="ChEBI" id="CHEBI:15377"/>
        <dbReference type="ChEBI" id="CHEBI:30089"/>
        <dbReference type="ChEBI" id="CHEBI:137740"/>
        <dbReference type="ChEBI" id="CHEBI:173225"/>
        <dbReference type="EC" id="3.5.1.108"/>
    </reaction>
</comment>
<evidence type="ECO:0000256" key="1">
    <source>
        <dbReference type="ARBA" id="ARBA00001947"/>
    </source>
</evidence>
<evidence type="ECO:0000256" key="3">
    <source>
        <dbReference type="ARBA" id="ARBA00005002"/>
    </source>
</evidence>
<dbReference type="RefSeq" id="WP_285672075.1">
    <property type="nucleotide sequence ID" value="NZ_BSYI01000017.1"/>
</dbReference>
<dbReference type="Pfam" id="PF03331">
    <property type="entry name" value="LpxC"/>
    <property type="match status" value="1"/>
</dbReference>
<evidence type="ECO:0000256" key="6">
    <source>
        <dbReference type="ARBA" id="ARBA00022556"/>
    </source>
</evidence>
<keyword evidence="10 12" id="KW-0443">Lipid metabolism</keyword>
<dbReference type="InterPro" id="IPR011334">
    <property type="entry name" value="UDP-acyl_GlcNac_deAcase_C"/>
</dbReference>
<keyword evidence="14" id="KW-1185">Reference proteome</keyword>
<evidence type="ECO:0000256" key="11">
    <source>
        <dbReference type="ARBA" id="ARBA00024535"/>
    </source>
</evidence>
<dbReference type="Proteomes" id="UP001239909">
    <property type="component" value="Unassembled WGS sequence"/>
</dbReference>
<comment type="caution">
    <text evidence="13">The sequence shown here is derived from an EMBL/GenBank/DDBJ whole genome shotgun (WGS) entry which is preliminary data.</text>
</comment>
<feature type="binding site" evidence="12">
    <location>
        <position position="78"/>
    </location>
    <ligand>
        <name>Zn(2+)</name>
        <dbReference type="ChEBI" id="CHEBI:29105"/>
    </ligand>
</feature>
<reference evidence="13 14" key="1">
    <citation type="submission" date="2023-04" db="EMBL/GenBank/DDBJ databases">
        <title>Marinoamorphus aggregata gen. nov., sp. Nov., isolate from tissue of brittle star Ophioplocus japonicus.</title>
        <authorList>
            <person name="Kawano K."/>
            <person name="Sawayama S."/>
            <person name="Nakagawa S."/>
        </authorList>
    </citation>
    <scope>NUCLEOTIDE SEQUENCE [LARGE SCALE GENOMIC DNA]</scope>
    <source>
        <strain evidence="13 14">NKW23</strain>
    </source>
</reference>
<comment type="function">
    <text evidence="2 12">Catalyzes the hydrolysis of UDP-3-O-myristoyl-N-acetylglucosamine to form UDP-3-O-myristoylglucosamine and acetate, the committed step in lipid A biosynthesis.</text>
</comment>
<dbReference type="InterPro" id="IPR015870">
    <property type="entry name" value="UDP-acyl_N-AcGlcN_deAcase_N"/>
</dbReference>
<comment type="cofactor">
    <cofactor evidence="1 12">
        <name>Zn(2+)</name>
        <dbReference type="ChEBI" id="CHEBI:29105"/>
    </cofactor>
</comment>
<comment type="pathway">
    <text evidence="3 12">Glycolipid biosynthesis; lipid IV(A) biosynthesis; lipid IV(A) from (3R)-3-hydroxytetradecanoyl-[acyl-carrier-protein] and UDP-N-acetyl-alpha-D-glucosamine: step 2/6.</text>
</comment>
<dbReference type="Gene3D" id="3.30.230.20">
    <property type="entry name" value="lpxc deacetylase, domain 1"/>
    <property type="match status" value="1"/>
</dbReference>
<feature type="binding site" evidence="12">
    <location>
        <position position="235"/>
    </location>
    <ligand>
        <name>Zn(2+)</name>
        <dbReference type="ChEBI" id="CHEBI:29105"/>
    </ligand>
</feature>
<evidence type="ECO:0000256" key="10">
    <source>
        <dbReference type="ARBA" id="ARBA00023098"/>
    </source>
</evidence>
<proteinExistence type="inferred from homology"/>
<dbReference type="EC" id="3.5.1.108" evidence="4 12"/>
<dbReference type="NCBIfam" id="TIGR00325">
    <property type="entry name" value="lpxC"/>
    <property type="match status" value="1"/>
</dbReference>
<dbReference type="EMBL" id="BSYI01000017">
    <property type="protein sequence ID" value="GMG83284.1"/>
    <property type="molecule type" value="Genomic_DNA"/>
</dbReference>
<feature type="active site" description="Proton donor" evidence="12">
    <location>
        <position position="262"/>
    </location>
</feature>
<keyword evidence="6 12" id="KW-0441">Lipid A biosynthesis</keyword>
<feature type="binding site" evidence="12">
    <location>
        <position position="239"/>
    </location>
    <ligand>
        <name>Zn(2+)</name>
        <dbReference type="ChEBI" id="CHEBI:29105"/>
    </ligand>
</feature>
<protein>
    <recommendedName>
        <fullName evidence="4 12">UDP-3-O-acyl-N-acetylglucosamine deacetylase</fullName>
        <shortName evidence="12">UDP-3-O-acyl-GlcNAc deacetylase</shortName>
        <ecNumber evidence="4 12">3.5.1.108</ecNumber>
    </recommendedName>
    <alternativeName>
        <fullName evidence="12">UDP-3-O-[R-3-hydroxymyristoyl]-N-acetylglucosamine deacetylase</fullName>
    </alternativeName>
</protein>
<dbReference type="PANTHER" id="PTHR33694">
    <property type="entry name" value="UDP-3-O-ACYL-N-ACETYLGLUCOSAMINE DEACETYLASE 1, MITOCHONDRIAL-RELATED"/>
    <property type="match status" value="1"/>
</dbReference>
<evidence type="ECO:0000256" key="2">
    <source>
        <dbReference type="ARBA" id="ARBA00002923"/>
    </source>
</evidence>
<keyword evidence="7 12" id="KW-0479">Metal-binding</keyword>
<dbReference type="InterPro" id="IPR004463">
    <property type="entry name" value="UDP-acyl_GlcNac_deAcase"/>
</dbReference>